<accession>A0A6S9WED5</accession>
<reference evidence="1" key="1">
    <citation type="submission" date="2021-01" db="EMBL/GenBank/DDBJ databases">
        <authorList>
            <person name="Corre E."/>
            <person name="Pelletier E."/>
            <person name="Niang G."/>
            <person name="Scheremetjew M."/>
            <person name="Finn R."/>
            <person name="Kale V."/>
            <person name="Holt S."/>
            <person name="Cochrane G."/>
            <person name="Meng A."/>
            <person name="Brown T."/>
            <person name="Cohen L."/>
        </authorList>
    </citation>
    <scope>NUCLEOTIDE SEQUENCE</scope>
    <source>
        <strain evidence="1">CCMP645</strain>
    </source>
</reference>
<proteinExistence type="predicted"/>
<gene>
    <name evidence="1" type="ORF">PCAR00345_LOCUS18303</name>
    <name evidence="2" type="ORF">PCAR00345_LOCUS18305</name>
</gene>
<sequence>MRRREAKTSRSQSKMMSCIIRLKHIAVSFFACKLSTQERSSSYSSSIGRGLKTGLSGFLKRVESAKPHALAKRKPHAFDELSAAHCSAAAAASSVAPFVPVGQRRPPDCIDWVEENGRARPG</sequence>
<dbReference type="EMBL" id="HBIZ01028790">
    <property type="protein sequence ID" value="CAE0765693.1"/>
    <property type="molecule type" value="Transcribed_RNA"/>
</dbReference>
<evidence type="ECO:0000313" key="2">
    <source>
        <dbReference type="EMBL" id="CAE0765693.1"/>
    </source>
</evidence>
<evidence type="ECO:0000313" key="1">
    <source>
        <dbReference type="EMBL" id="CAE0765691.1"/>
    </source>
</evidence>
<protein>
    <submittedName>
        <fullName evidence="1">Uncharacterized protein</fullName>
    </submittedName>
</protein>
<organism evidence="1">
    <name type="scientific">Chrysotila carterae</name>
    <name type="common">Marine alga</name>
    <name type="synonym">Syracosphaera carterae</name>
    <dbReference type="NCBI Taxonomy" id="13221"/>
    <lineage>
        <taxon>Eukaryota</taxon>
        <taxon>Haptista</taxon>
        <taxon>Haptophyta</taxon>
        <taxon>Prymnesiophyceae</taxon>
        <taxon>Isochrysidales</taxon>
        <taxon>Isochrysidaceae</taxon>
        <taxon>Chrysotila</taxon>
    </lineage>
</organism>
<dbReference type="EMBL" id="HBIZ01028788">
    <property type="protein sequence ID" value="CAE0765691.1"/>
    <property type="molecule type" value="Transcribed_RNA"/>
</dbReference>
<name>A0A6S9WED5_CHRCT</name>
<dbReference type="AlphaFoldDB" id="A0A6S9WED5"/>